<dbReference type="AlphaFoldDB" id="A0A3N4L3Q3"/>
<evidence type="ECO:0000256" key="1">
    <source>
        <dbReference type="SAM" id="MobiDB-lite"/>
    </source>
</evidence>
<dbReference type="InParanoid" id="A0A3N4L3Q3"/>
<evidence type="ECO:0000313" key="3">
    <source>
        <dbReference type="Proteomes" id="UP000277580"/>
    </source>
</evidence>
<evidence type="ECO:0000313" key="2">
    <source>
        <dbReference type="EMBL" id="RPB16162.1"/>
    </source>
</evidence>
<feature type="compositionally biased region" description="Low complexity" evidence="1">
    <location>
        <begin position="33"/>
        <end position="45"/>
    </location>
</feature>
<proteinExistence type="predicted"/>
<feature type="compositionally biased region" description="Basic and acidic residues" evidence="1">
    <location>
        <begin position="194"/>
        <end position="217"/>
    </location>
</feature>
<sequence>MGITVKSRKHNKESSTSTSDLKLPARPAKSRSKSPSAKATSTSTKLIRPDSFTGLSKLPREAASKPAPSPSSSTTSLTTTTDFSDQHAFRALPGFQWQRNAYGLIDCFADCDKKSYGYGGFKKRRNFLVHLREIHGQDIGSYDRRGTRGWKGTQRKQTMKDIGEMAEAGARTGEDTDYGMESDGLLEPPIQPRARRDPRGEAETKECPLTRNTKEEAVLEQDSPDDIDRDEEMEYGYHDWPEDEIQFEPYHLSHFDLFGVWLERKMGTQLDWWPLRPPVHPDTSGLTRMSWKCVEMRIHTLKRDPHRHRRELPASPVFIRRQKRAGWSRHLPH</sequence>
<feature type="region of interest" description="Disordered" evidence="1">
    <location>
        <begin position="173"/>
        <end position="229"/>
    </location>
</feature>
<keyword evidence="3" id="KW-1185">Reference proteome</keyword>
<feature type="compositionally biased region" description="Basic residues" evidence="1">
    <location>
        <begin position="1"/>
        <end position="11"/>
    </location>
</feature>
<organism evidence="2 3">
    <name type="scientific">Morchella conica CCBAS932</name>
    <dbReference type="NCBI Taxonomy" id="1392247"/>
    <lineage>
        <taxon>Eukaryota</taxon>
        <taxon>Fungi</taxon>
        <taxon>Dikarya</taxon>
        <taxon>Ascomycota</taxon>
        <taxon>Pezizomycotina</taxon>
        <taxon>Pezizomycetes</taxon>
        <taxon>Pezizales</taxon>
        <taxon>Morchellaceae</taxon>
        <taxon>Morchella</taxon>
    </lineage>
</organism>
<dbReference type="Proteomes" id="UP000277580">
    <property type="component" value="Unassembled WGS sequence"/>
</dbReference>
<gene>
    <name evidence="2" type="ORF">P167DRAFT_352677</name>
</gene>
<dbReference type="EMBL" id="ML119110">
    <property type="protein sequence ID" value="RPB16162.1"/>
    <property type="molecule type" value="Genomic_DNA"/>
</dbReference>
<dbReference type="OrthoDB" id="9992527at2759"/>
<feature type="compositionally biased region" description="Low complexity" evidence="1">
    <location>
        <begin position="64"/>
        <end position="80"/>
    </location>
</feature>
<feature type="compositionally biased region" description="Acidic residues" evidence="1">
    <location>
        <begin position="218"/>
        <end position="229"/>
    </location>
</feature>
<feature type="region of interest" description="Disordered" evidence="1">
    <location>
        <begin position="1"/>
        <end position="80"/>
    </location>
</feature>
<accession>A0A3N4L3Q3</accession>
<name>A0A3N4L3Q3_9PEZI</name>
<reference evidence="2 3" key="1">
    <citation type="journal article" date="2018" name="Nat. Ecol. Evol.">
        <title>Pezizomycetes genomes reveal the molecular basis of ectomycorrhizal truffle lifestyle.</title>
        <authorList>
            <person name="Murat C."/>
            <person name="Payen T."/>
            <person name="Noel B."/>
            <person name="Kuo A."/>
            <person name="Morin E."/>
            <person name="Chen J."/>
            <person name="Kohler A."/>
            <person name="Krizsan K."/>
            <person name="Balestrini R."/>
            <person name="Da Silva C."/>
            <person name="Montanini B."/>
            <person name="Hainaut M."/>
            <person name="Levati E."/>
            <person name="Barry K.W."/>
            <person name="Belfiori B."/>
            <person name="Cichocki N."/>
            <person name="Clum A."/>
            <person name="Dockter R.B."/>
            <person name="Fauchery L."/>
            <person name="Guy J."/>
            <person name="Iotti M."/>
            <person name="Le Tacon F."/>
            <person name="Lindquist E.A."/>
            <person name="Lipzen A."/>
            <person name="Malagnac F."/>
            <person name="Mello A."/>
            <person name="Molinier V."/>
            <person name="Miyauchi S."/>
            <person name="Poulain J."/>
            <person name="Riccioni C."/>
            <person name="Rubini A."/>
            <person name="Sitrit Y."/>
            <person name="Splivallo R."/>
            <person name="Traeger S."/>
            <person name="Wang M."/>
            <person name="Zifcakova L."/>
            <person name="Wipf D."/>
            <person name="Zambonelli A."/>
            <person name="Paolocci F."/>
            <person name="Nowrousian M."/>
            <person name="Ottonello S."/>
            <person name="Baldrian P."/>
            <person name="Spatafora J.W."/>
            <person name="Henrissat B."/>
            <person name="Nagy L.G."/>
            <person name="Aury J.M."/>
            <person name="Wincker P."/>
            <person name="Grigoriev I.V."/>
            <person name="Bonfante P."/>
            <person name="Martin F.M."/>
        </authorList>
    </citation>
    <scope>NUCLEOTIDE SEQUENCE [LARGE SCALE GENOMIC DNA]</scope>
    <source>
        <strain evidence="2 3">CCBAS932</strain>
    </source>
</reference>
<protein>
    <submittedName>
        <fullName evidence="2">Uncharacterized protein</fullName>
    </submittedName>
</protein>